<reference evidence="2" key="2">
    <citation type="submission" date="2022-01" db="EMBL/GenBank/DDBJ databases">
        <authorList>
            <person name="Yamashiro T."/>
            <person name="Shiraishi A."/>
            <person name="Satake H."/>
            <person name="Nakayama K."/>
        </authorList>
    </citation>
    <scope>NUCLEOTIDE SEQUENCE</scope>
</reference>
<reference evidence="2" key="1">
    <citation type="journal article" date="2022" name="Int. J. Mol. Sci.">
        <title>Draft Genome of Tanacetum Coccineum: Genomic Comparison of Closely Related Tanacetum-Family Plants.</title>
        <authorList>
            <person name="Yamashiro T."/>
            <person name="Shiraishi A."/>
            <person name="Nakayama K."/>
            <person name="Satake H."/>
        </authorList>
    </citation>
    <scope>NUCLEOTIDE SEQUENCE</scope>
</reference>
<evidence type="ECO:0000313" key="3">
    <source>
        <dbReference type="Proteomes" id="UP001151760"/>
    </source>
</evidence>
<sequence length="85" mass="9795">MTGLGKNKEGDATVKGDQVDNEITKHDVIHNSCSNVPIGRPLKMKRVEYNETDSRYAPTRNPKKRRKLNKDDRYAMDFVDSIEEE</sequence>
<organism evidence="2 3">
    <name type="scientific">Tanacetum coccineum</name>
    <dbReference type="NCBI Taxonomy" id="301880"/>
    <lineage>
        <taxon>Eukaryota</taxon>
        <taxon>Viridiplantae</taxon>
        <taxon>Streptophyta</taxon>
        <taxon>Embryophyta</taxon>
        <taxon>Tracheophyta</taxon>
        <taxon>Spermatophyta</taxon>
        <taxon>Magnoliopsida</taxon>
        <taxon>eudicotyledons</taxon>
        <taxon>Gunneridae</taxon>
        <taxon>Pentapetalae</taxon>
        <taxon>asterids</taxon>
        <taxon>campanulids</taxon>
        <taxon>Asterales</taxon>
        <taxon>Asteraceae</taxon>
        <taxon>Asteroideae</taxon>
        <taxon>Anthemideae</taxon>
        <taxon>Anthemidinae</taxon>
        <taxon>Tanacetum</taxon>
    </lineage>
</organism>
<gene>
    <name evidence="2" type="ORF">Tco_1113755</name>
</gene>
<evidence type="ECO:0000256" key="1">
    <source>
        <dbReference type="SAM" id="MobiDB-lite"/>
    </source>
</evidence>
<name>A0ABQ5IT36_9ASTR</name>
<comment type="caution">
    <text evidence="2">The sequence shown here is derived from an EMBL/GenBank/DDBJ whole genome shotgun (WGS) entry which is preliminary data.</text>
</comment>
<accession>A0ABQ5IT36</accession>
<protein>
    <submittedName>
        <fullName evidence="2">Uncharacterized protein</fullName>
    </submittedName>
</protein>
<keyword evidence="3" id="KW-1185">Reference proteome</keyword>
<evidence type="ECO:0000313" key="2">
    <source>
        <dbReference type="EMBL" id="GJU03417.1"/>
    </source>
</evidence>
<dbReference type="Proteomes" id="UP001151760">
    <property type="component" value="Unassembled WGS sequence"/>
</dbReference>
<proteinExistence type="predicted"/>
<dbReference type="EMBL" id="BQNB010021150">
    <property type="protein sequence ID" value="GJU03417.1"/>
    <property type="molecule type" value="Genomic_DNA"/>
</dbReference>
<feature type="region of interest" description="Disordered" evidence="1">
    <location>
        <begin position="49"/>
        <end position="72"/>
    </location>
</feature>